<sequence>MASFEIMIASQPSCQQCRSSKRYLAKNGTPYLETKYKDDSTAQAIAAANNYTAAPVCYVIDKRTGGTLAHWCGFNMFKLRQWVNNYKEEAAR</sequence>
<dbReference type="InterPro" id="IPR036249">
    <property type="entry name" value="Thioredoxin-like_sf"/>
</dbReference>
<dbReference type="EMBL" id="BK016153">
    <property type="protein sequence ID" value="DAF98681.1"/>
    <property type="molecule type" value="Genomic_DNA"/>
</dbReference>
<organism evidence="1">
    <name type="scientific">Siphoviridae sp. ctgaU3</name>
    <dbReference type="NCBI Taxonomy" id="2825609"/>
    <lineage>
        <taxon>Viruses</taxon>
        <taxon>Duplodnaviria</taxon>
        <taxon>Heunggongvirae</taxon>
        <taxon>Uroviricota</taxon>
        <taxon>Caudoviricetes</taxon>
    </lineage>
</organism>
<proteinExistence type="predicted"/>
<protein>
    <submittedName>
        <fullName evidence="1">Ferredoxin-thioredoxin reductase</fullName>
    </submittedName>
</protein>
<dbReference type="SUPFAM" id="SSF52833">
    <property type="entry name" value="Thioredoxin-like"/>
    <property type="match status" value="1"/>
</dbReference>
<evidence type="ECO:0000313" key="1">
    <source>
        <dbReference type="EMBL" id="DAF98681.1"/>
    </source>
</evidence>
<accession>A0A8S5UW18</accession>
<reference evidence="1" key="1">
    <citation type="journal article" date="2021" name="Proc. Natl. Acad. Sci. U.S.A.">
        <title>A Catalog of Tens of Thousands of Viruses from Human Metagenomes Reveals Hidden Associations with Chronic Diseases.</title>
        <authorList>
            <person name="Tisza M.J."/>
            <person name="Buck C.B."/>
        </authorList>
    </citation>
    <scope>NUCLEOTIDE SEQUENCE</scope>
    <source>
        <strain evidence="1">CtgaU3</strain>
    </source>
</reference>
<dbReference type="Gene3D" id="3.40.30.10">
    <property type="entry name" value="Glutaredoxin"/>
    <property type="match status" value="1"/>
</dbReference>
<name>A0A8S5UW18_9CAUD</name>